<keyword evidence="6" id="KW-0812">Transmembrane</keyword>
<dbReference type="PROSITE" id="PS51470">
    <property type="entry name" value="FG_GAP"/>
    <property type="match status" value="2"/>
</dbReference>
<keyword evidence="6" id="KW-1133">Transmembrane helix</keyword>
<proteinExistence type="predicted"/>
<sequence length="1097" mass="122187">MRIFFALFAVIYGWESSVFSEKLTLTNSQEGSKFGASFDFFTQLKNGREVLNLVVGAPKLNVQAGYTGRLYSYEIDNKCTSETCHESPLLFEADQGTLMNNIFRGIREENLLVHNKFLGSTIKVDDSGALWFCDPRATAAASCDRRDHEDLDEGETRCKTLTRTEDMESSLERHDFPIGSCYYVKNIKGQIDALKNGNIESTAISWISPCFTYLTPITSSGGHSLPTIYWKNGTQEYGRYGRNYDQGMMSMSCHFGTSINEFGSNVFVGAPKNHNQGNTFSFDTNEFPSKSLLKVAGMQQIEDAIKKKDYMSFSKPEYSTESMTPDFIKQKEAGGRRGSNAASIKIGGIDFLLEVEDRGLNNDHKRTGCVNFLKKMREYEWDGMPKSYQQSSEALETKSTRVCGSFSHESFGHAIQVVDINNDGLEDLIVGAPYYSEKRKYDIGRIFIYIQKNGVLDDNQPKILLGIDQEGRFGSAIEHVGDQDGDGFNDVVISSPYAENSKDALGKLYLIYGGKFEIREAEEASADDFCLLDKTDVGEVDGYFPNGDFKALGSKMKYNTGDENQLFVTAGESDMIYLFNLKPMFKLELYWGDNSVLDRENNKLRADICVKLTDKPVEAPNTVSVSVIIELDSRLVGDRSLPGNKIQKDIYIKTRRTSGFCETVTIEISKVLQDCNTGPFELLVVDADLIIRNQQEMFGYTFGCKSRLPRHFVEIEGDESNNPKINVDVKMDKKETIVQSVNVPAERFEGQLTVELEDSLLMRPSIMMEFEEGYPSQMSFDMTSDNDWYVDICPNDVSCGSTYFGRKCIYKSLGFTMNNGEHQRAYFAFDVKADGTSSELEYSTKIVSCGKCETINNCGMNSECSTKISVIQENLLDSSTAKLSVTPDETMCGEDNENETGSEEIIRVSVSSAISGVSPIKAGNLAVITTITEAGIFENPCELDSGFVSGTLTMRKPICENTKGKLTIKVESEQDLLPSLLSEVEVNLNLKKKLTTSNCNGNSTITSQIIISSLILEKDEVVAPKEVTIHLKNVVQTAGPTIWIVIGLCGFVLLLVVLLLVKKTHKDDPNYEKATVTGRQQEPETALETTTTKDEKK</sequence>
<dbReference type="SUPFAM" id="SSF69318">
    <property type="entry name" value="Integrin alpha N-terminal domain"/>
    <property type="match status" value="1"/>
</dbReference>
<feature type="repeat" description="FG-GAP" evidence="4">
    <location>
        <begin position="397"/>
        <end position="458"/>
    </location>
</feature>
<dbReference type="Proteomes" id="UP000001307">
    <property type="component" value="Unassembled WGS sequence"/>
</dbReference>
<accession>E4XZM9</accession>
<dbReference type="GO" id="GO:0009897">
    <property type="term" value="C:external side of plasma membrane"/>
    <property type="evidence" value="ECO:0007669"/>
    <property type="project" value="TreeGrafter"/>
</dbReference>
<feature type="region of interest" description="Disordered" evidence="5">
    <location>
        <begin position="1069"/>
        <end position="1097"/>
    </location>
</feature>
<dbReference type="GO" id="GO:0033627">
    <property type="term" value="P:cell adhesion mediated by integrin"/>
    <property type="evidence" value="ECO:0007669"/>
    <property type="project" value="TreeGrafter"/>
</dbReference>
<evidence type="ECO:0000256" key="6">
    <source>
        <dbReference type="SAM" id="Phobius"/>
    </source>
</evidence>
<reference evidence="8" key="1">
    <citation type="journal article" date="2010" name="Science">
        <title>Plasticity of animal genome architecture unmasked by rapid evolution of a pelagic tunicate.</title>
        <authorList>
            <person name="Denoeud F."/>
            <person name="Henriet S."/>
            <person name="Mungpakdee S."/>
            <person name="Aury J.M."/>
            <person name="Da Silva C."/>
            <person name="Brinkmann H."/>
            <person name="Mikhaleva J."/>
            <person name="Olsen L.C."/>
            <person name="Jubin C."/>
            <person name="Canestro C."/>
            <person name="Bouquet J.M."/>
            <person name="Danks G."/>
            <person name="Poulain J."/>
            <person name="Campsteijn C."/>
            <person name="Adamski M."/>
            <person name="Cross I."/>
            <person name="Yadetie F."/>
            <person name="Muffato M."/>
            <person name="Louis A."/>
            <person name="Butcher S."/>
            <person name="Tsagkogeorga G."/>
            <person name="Konrad A."/>
            <person name="Singh S."/>
            <person name="Jensen M.F."/>
            <person name="Cong E.H."/>
            <person name="Eikeseth-Otteraa H."/>
            <person name="Noel B."/>
            <person name="Anthouard V."/>
            <person name="Porcel B.M."/>
            <person name="Kachouri-Lafond R."/>
            <person name="Nishino A."/>
            <person name="Ugolini M."/>
            <person name="Chourrout P."/>
            <person name="Nishida H."/>
            <person name="Aasland R."/>
            <person name="Huzurbazar S."/>
            <person name="Westhof E."/>
            <person name="Delsuc F."/>
            <person name="Lehrach H."/>
            <person name="Reinhardt R."/>
            <person name="Weissenbach J."/>
            <person name="Roy S.W."/>
            <person name="Artiguenave F."/>
            <person name="Postlethwait J.H."/>
            <person name="Manak J.R."/>
            <person name="Thompson E.M."/>
            <person name="Jaillon O."/>
            <person name="Du Pasquier L."/>
            <person name="Boudinot P."/>
            <person name="Liberles D.A."/>
            <person name="Volff J.N."/>
            <person name="Philippe H."/>
            <person name="Lenhard B."/>
            <person name="Roest Crollius H."/>
            <person name="Wincker P."/>
            <person name="Chourrout D."/>
        </authorList>
    </citation>
    <scope>NUCLEOTIDE SEQUENCE [LARGE SCALE GENOMIC DNA]</scope>
</reference>
<dbReference type="Pfam" id="PF01839">
    <property type="entry name" value="FG-GAP"/>
    <property type="match status" value="1"/>
</dbReference>
<feature type="chain" id="PRO_5003190674" description="Integrin alpha-2 domain-containing protein" evidence="7">
    <location>
        <begin position="21"/>
        <end position="1097"/>
    </location>
</feature>
<feature type="transmembrane region" description="Helical" evidence="6">
    <location>
        <begin position="1042"/>
        <end position="1061"/>
    </location>
</feature>
<evidence type="ECO:0000256" key="7">
    <source>
        <dbReference type="SAM" id="SignalP"/>
    </source>
</evidence>
<evidence type="ECO:0000256" key="2">
    <source>
        <dbReference type="ARBA" id="ARBA00022737"/>
    </source>
</evidence>
<organism evidence="8">
    <name type="scientific">Oikopleura dioica</name>
    <name type="common">Tunicate</name>
    <dbReference type="NCBI Taxonomy" id="34765"/>
    <lineage>
        <taxon>Eukaryota</taxon>
        <taxon>Metazoa</taxon>
        <taxon>Chordata</taxon>
        <taxon>Tunicata</taxon>
        <taxon>Appendicularia</taxon>
        <taxon>Copelata</taxon>
        <taxon>Oikopleuridae</taxon>
        <taxon>Oikopleura</taxon>
    </lineage>
</organism>
<dbReference type="GO" id="GO:0007229">
    <property type="term" value="P:integrin-mediated signaling pathway"/>
    <property type="evidence" value="ECO:0007669"/>
    <property type="project" value="TreeGrafter"/>
</dbReference>
<evidence type="ECO:0000256" key="3">
    <source>
        <dbReference type="ARBA" id="ARBA00023180"/>
    </source>
</evidence>
<dbReference type="SMART" id="SM00191">
    <property type="entry name" value="Int_alpha"/>
    <property type="match status" value="3"/>
</dbReference>
<evidence type="ECO:0000256" key="5">
    <source>
        <dbReference type="SAM" id="MobiDB-lite"/>
    </source>
</evidence>
<dbReference type="InterPro" id="IPR013517">
    <property type="entry name" value="FG-GAP"/>
</dbReference>
<dbReference type="GO" id="GO:0005178">
    <property type="term" value="F:integrin binding"/>
    <property type="evidence" value="ECO:0007669"/>
    <property type="project" value="TreeGrafter"/>
</dbReference>
<dbReference type="GO" id="GO:0098609">
    <property type="term" value="P:cell-cell adhesion"/>
    <property type="evidence" value="ECO:0007669"/>
    <property type="project" value="TreeGrafter"/>
</dbReference>
<dbReference type="PANTHER" id="PTHR23220:SF122">
    <property type="entry name" value="INTEGRIN ALPHA-PS1"/>
    <property type="match status" value="1"/>
</dbReference>
<dbReference type="AlphaFoldDB" id="E4XZM9"/>
<evidence type="ECO:0000313" key="8">
    <source>
        <dbReference type="EMBL" id="CBY15091.1"/>
    </source>
</evidence>
<evidence type="ECO:0008006" key="10">
    <source>
        <dbReference type="Google" id="ProtNLM"/>
    </source>
</evidence>
<dbReference type="InParanoid" id="E4XZM9"/>
<keyword evidence="3" id="KW-0325">Glycoprotein</keyword>
<dbReference type="OrthoDB" id="5317514at2759"/>
<keyword evidence="6" id="KW-0472">Membrane</keyword>
<dbReference type="PANTHER" id="PTHR23220">
    <property type="entry name" value="INTEGRIN ALPHA"/>
    <property type="match status" value="1"/>
</dbReference>
<name>E4XZM9_OIKDI</name>
<dbReference type="InterPro" id="IPR013519">
    <property type="entry name" value="Int_alpha_beta-p"/>
</dbReference>
<evidence type="ECO:0000256" key="1">
    <source>
        <dbReference type="ARBA" id="ARBA00022729"/>
    </source>
</evidence>
<dbReference type="GO" id="GO:0008305">
    <property type="term" value="C:integrin complex"/>
    <property type="evidence" value="ECO:0007669"/>
    <property type="project" value="TreeGrafter"/>
</dbReference>
<dbReference type="Gene3D" id="2.130.10.130">
    <property type="entry name" value="Integrin alpha, N-terminal"/>
    <property type="match status" value="1"/>
</dbReference>
<protein>
    <recommendedName>
        <fullName evidence="10">Integrin alpha-2 domain-containing protein</fullName>
    </recommendedName>
</protein>
<keyword evidence="2" id="KW-0677">Repeat</keyword>
<feature type="repeat" description="FG-GAP" evidence="4">
    <location>
        <begin position="459"/>
        <end position="520"/>
    </location>
</feature>
<dbReference type="InterPro" id="IPR028994">
    <property type="entry name" value="Integrin_alpha_N"/>
</dbReference>
<evidence type="ECO:0000313" key="9">
    <source>
        <dbReference type="Proteomes" id="UP000001307"/>
    </source>
</evidence>
<feature type="signal peptide" evidence="7">
    <location>
        <begin position="1"/>
        <end position="20"/>
    </location>
</feature>
<dbReference type="GO" id="GO:0007160">
    <property type="term" value="P:cell-matrix adhesion"/>
    <property type="evidence" value="ECO:0007669"/>
    <property type="project" value="TreeGrafter"/>
</dbReference>
<evidence type="ECO:0000256" key="4">
    <source>
        <dbReference type="PROSITE-ProRule" id="PRU00803"/>
    </source>
</evidence>
<keyword evidence="1 7" id="KW-0732">Signal</keyword>
<keyword evidence="9" id="KW-1185">Reference proteome</keyword>
<dbReference type="EMBL" id="FN653419">
    <property type="protein sequence ID" value="CBY15091.1"/>
    <property type="molecule type" value="Genomic_DNA"/>
</dbReference>
<gene>
    <name evidence="8" type="ORF">GSOID_T00011981001</name>
</gene>